<evidence type="ECO:0000313" key="2">
    <source>
        <dbReference type="EMBL" id="QDZ10111.1"/>
    </source>
</evidence>
<dbReference type="RefSeq" id="WP_146288915.1">
    <property type="nucleotide sequence ID" value="NZ_CP042304.1"/>
</dbReference>
<dbReference type="AlphaFoldDB" id="A0A5B8LPW1"/>
<organism evidence="2 3">
    <name type="scientific">Devosia ginsengisoli</name>
    <dbReference type="NCBI Taxonomy" id="400770"/>
    <lineage>
        <taxon>Bacteria</taxon>
        <taxon>Pseudomonadati</taxon>
        <taxon>Pseudomonadota</taxon>
        <taxon>Alphaproteobacteria</taxon>
        <taxon>Hyphomicrobiales</taxon>
        <taxon>Devosiaceae</taxon>
        <taxon>Devosia</taxon>
    </lineage>
</organism>
<keyword evidence="1" id="KW-0472">Membrane</keyword>
<sequence length="262" mass="28071">MAKASEQFRQSDVTTWGIVALVLSGIAVMGSNVSALMPHDVLAGLHKTRIEGASVDQLRLQVAELREEQLRLKRETGLLTSRFALEEQQGNEITRRVGALEVSLPRLLETLPDGGNIDRNNLTAAIGQDPALVYQAEGGSVVVRQQPMAEARPVIAGEQPLPAPVEQIAAIPMPNEREFGIALGPAIAFEAAPDAWRDLSMKLGPLLFGLAPLLVDEAGSDDQRIVVGPITQLSEATALCARLERLSVSCLPMPFTGTPLAY</sequence>
<evidence type="ECO:0000313" key="3">
    <source>
        <dbReference type="Proteomes" id="UP000315364"/>
    </source>
</evidence>
<dbReference type="EMBL" id="CP042304">
    <property type="protein sequence ID" value="QDZ10111.1"/>
    <property type="molecule type" value="Genomic_DNA"/>
</dbReference>
<evidence type="ECO:0008006" key="4">
    <source>
        <dbReference type="Google" id="ProtNLM"/>
    </source>
</evidence>
<dbReference type="KEGG" id="dea:FPZ08_04735"/>
<dbReference type="OrthoDB" id="7945190at2"/>
<keyword evidence="1" id="KW-0812">Transmembrane</keyword>
<feature type="transmembrane region" description="Helical" evidence="1">
    <location>
        <begin position="16"/>
        <end position="37"/>
    </location>
</feature>
<gene>
    <name evidence="2" type="ORF">FPZ08_04735</name>
</gene>
<accession>A0A5B8LPW1</accession>
<reference evidence="2 3" key="1">
    <citation type="submission" date="2019-07" db="EMBL/GenBank/DDBJ databases">
        <title>Full genome sequence of Devosia sp. Gsoil 520.</title>
        <authorList>
            <person name="Im W.-T."/>
        </authorList>
    </citation>
    <scope>NUCLEOTIDE SEQUENCE [LARGE SCALE GENOMIC DNA]</scope>
    <source>
        <strain evidence="2 3">Gsoil 520</strain>
    </source>
</reference>
<keyword evidence="3" id="KW-1185">Reference proteome</keyword>
<keyword evidence="1" id="KW-1133">Transmembrane helix</keyword>
<name>A0A5B8LPW1_9HYPH</name>
<dbReference type="Proteomes" id="UP000315364">
    <property type="component" value="Chromosome"/>
</dbReference>
<protein>
    <recommendedName>
        <fullName evidence="4">SPOR domain-containing protein</fullName>
    </recommendedName>
</protein>
<proteinExistence type="predicted"/>
<evidence type="ECO:0000256" key="1">
    <source>
        <dbReference type="SAM" id="Phobius"/>
    </source>
</evidence>